<protein>
    <recommendedName>
        <fullName evidence="12">Photosystem II extrinsic protein V</fullName>
        <shortName evidence="12">PsbV</shortName>
    </recommendedName>
    <alternativeName>
        <fullName evidence="12">Cytochrome c-550</fullName>
    </alternativeName>
    <alternativeName>
        <fullName evidence="12">Cytochrome c550</fullName>
    </alternativeName>
    <alternativeName>
        <fullName evidence="12">Low-potential cytochrome c</fullName>
    </alternativeName>
</protein>
<reference evidence="15" key="1">
    <citation type="submission" date="2016-10" db="EMBL/GenBank/DDBJ databases">
        <title>Comparative genomics uncovers the prolific and rare metabolic potential of the cyanobacterial genus Moorea.</title>
        <authorList>
            <person name="Leao T."/>
            <person name="Castelao G."/>
            <person name="Korobeynikov A."/>
            <person name="Monroe E.A."/>
            <person name="Podell S."/>
            <person name="Glukhov E."/>
            <person name="Allen E."/>
            <person name="Gerwick W.H."/>
            <person name="Gerwick L."/>
        </authorList>
    </citation>
    <scope>NUCLEOTIDE SEQUENCE [LARGE SCALE GENOMIC DNA]</scope>
    <source>
        <strain evidence="15">PAL-8-15-08-1</strain>
    </source>
</reference>
<evidence type="ECO:0000256" key="2">
    <source>
        <dbReference type="ARBA" id="ARBA00010433"/>
    </source>
</evidence>
<dbReference type="GO" id="GO:0019684">
    <property type="term" value="P:photosynthesis, light reaction"/>
    <property type="evidence" value="ECO:0007669"/>
    <property type="project" value="UniProtKB-UniRule"/>
</dbReference>
<dbReference type="HAMAP" id="MF_01378">
    <property type="entry name" value="PSII_Cyt550"/>
    <property type="match status" value="1"/>
</dbReference>
<keyword evidence="6 12" id="KW-0479">Metal-binding</keyword>
<keyword evidence="4 12" id="KW-0602">Photosynthesis</keyword>
<keyword evidence="8 12" id="KW-0408">Iron</keyword>
<evidence type="ECO:0000256" key="10">
    <source>
        <dbReference type="ARBA" id="ARBA00023136"/>
    </source>
</evidence>
<dbReference type="InterPro" id="IPR036909">
    <property type="entry name" value="Cyt_c-like_dom_sf"/>
</dbReference>
<accession>A0A1D8U0X4</accession>
<dbReference type="Pfam" id="PF14495">
    <property type="entry name" value="Cytochrom_C550"/>
    <property type="match status" value="1"/>
</dbReference>
<evidence type="ECO:0000256" key="8">
    <source>
        <dbReference type="ARBA" id="ARBA00023004"/>
    </source>
</evidence>
<feature type="signal peptide" evidence="12">
    <location>
        <begin position="1"/>
        <end position="24"/>
    </location>
</feature>
<evidence type="ECO:0000256" key="11">
    <source>
        <dbReference type="ARBA" id="ARBA00023276"/>
    </source>
</evidence>
<dbReference type="InterPro" id="IPR016003">
    <property type="entry name" value="PsbV_cyt_c550-like"/>
</dbReference>
<dbReference type="GO" id="GO:0005506">
    <property type="term" value="F:iron ion binding"/>
    <property type="evidence" value="ECO:0007669"/>
    <property type="project" value="InterPro"/>
</dbReference>
<dbReference type="GO" id="GO:0020037">
    <property type="term" value="F:heme binding"/>
    <property type="evidence" value="ECO:0007669"/>
    <property type="project" value="InterPro"/>
</dbReference>
<evidence type="ECO:0000313" key="15">
    <source>
        <dbReference type="Proteomes" id="UP000177870"/>
    </source>
</evidence>
<organism evidence="14 15">
    <name type="scientific">Moorena producens PAL-8-15-08-1</name>
    <dbReference type="NCBI Taxonomy" id="1458985"/>
    <lineage>
        <taxon>Bacteria</taxon>
        <taxon>Bacillati</taxon>
        <taxon>Cyanobacteriota</taxon>
        <taxon>Cyanophyceae</taxon>
        <taxon>Coleofasciculales</taxon>
        <taxon>Coleofasciculaceae</taxon>
        <taxon>Moorena</taxon>
    </lineage>
</organism>
<dbReference type="STRING" id="1458985.BJP34_32175"/>
<sequence length="162" mass="18054" precursor="true">MKRFILLITATLFFAFQIAVGSSAALDLPEKDRTVPLNEAGDMVVLSNEEVTDGLRLFNSKCSQCHKGGYSKTDPNVTLGAEDLKYATPPRDNLEALVDYLKHPTTYDGEFDISVFHPSTDSADIFRYMRNITKDQLVDIAGYILYEVNTKSETWGCGKVCN</sequence>
<dbReference type="EMBL" id="CP017599">
    <property type="protein sequence ID" value="AOX03473.1"/>
    <property type="molecule type" value="Genomic_DNA"/>
</dbReference>
<dbReference type="InterPro" id="IPR017851">
    <property type="entry name" value="PsbV_cyt_c550"/>
</dbReference>
<feature type="chain" id="PRO_5009729436" description="Photosystem II extrinsic protein V" evidence="12">
    <location>
        <begin position="25"/>
        <end position="162"/>
    </location>
</feature>
<keyword evidence="7 12" id="KW-0249">Electron transport</keyword>
<comment type="function">
    <text evidence="12">One of the extrinsic, lumenal subunits of photosystem II (PSII). PSII is a light-driven water plastoquinone oxidoreductase, using light energy to abstract electrons from H(2)O, generating a proton gradient subsequently used for ATP formation. The extrinsic proteins stabilize the structure of photosystem II oxygen-evolving complex (OEC), the ion environment of oxygen evolution and protect the OEC against heat-induced inactivation. Low-potential cytochrome c that plays a role in the OEC of PSII.</text>
</comment>
<evidence type="ECO:0000259" key="13">
    <source>
        <dbReference type="PROSITE" id="PS51007"/>
    </source>
</evidence>
<keyword evidence="3 12" id="KW-0813">Transport</keyword>
<evidence type="ECO:0000256" key="1">
    <source>
        <dbReference type="ARBA" id="ARBA00004170"/>
    </source>
</evidence>
<dbReference type="InterPro" id="IPR029490">
    <property type="entry name" value="Cytochrom_C550"/>
</dbReference>
<dbReference type="PIRSF" id="PIRSF005890">
    <property type="entry name" value="Phot_II_cyt_c550"/>
    <property type="match status" value="1"/>
</dbReference>
<keyword evidence="12" id="KW-0732">Signal</keyword>
<dbReference type="OrthoDB" id="486949at2"/>
<gene>
    <name evidence="12" type="primary">psbV</name>
    <name evidence="14" type="ORF">BJP34_32175</name>
</gene>
<dbReference type="GO" id="GO:0022904">
    <property type="term" value="P:respiratory electron transport chain"/>
    <property type="evidence" value="ECO:0007669"/>
    <property type="project" value="InterPro"/>
</dbReference>
<evidence type="ECO:0000256" key="5">
    <source>
        <dbReference type="ARBA" id="ARBA00022617"/>
    </source>
</evidence>
<comment type="subcellular location">
    <subcellularLocation>
        <location evidence="12">Cellular thylakoid membrane</location>
        <topology evidence="12">Peripheral membrane protein</topology>
        <orientation evidence="12">Lumenal side</orientation>
    </subcellularLocation>
    <subcellularLocation>
        <location evidence="1">Membrane</location>
        <topology evidence="1">Peripheral membrane protein</topology>
    </subcellularLocation>
    <text evidence="12">Associated with photosystem II at the lumenal side of the thylakoid membrane.</text>
</comment>
<evidence type="ECO:0000256" key="6">
    <source>
        <dbReference type="ARBA" id="ARBA00022723"/>
    </source>
</evidence>
<proteinExistence type="inferred from homology"/>
<evidence type="ECO:0000256" key="12">
    <source>
        <dbReference type="HAMAP-Rule" id="MF_01378"/>
    </source>
</evidence>
<dbReference type="SUPFAM" id="SSF46626">
    <property type="entry name" value="Cytochrome c"/>
    <property type="match status" value="1"/>
</dbReference>
<feature type="binding site" description="axial binding residue" evidence="12">
    <location>
        <position position="117"/>
    </location>
    <ligand>
        <name>heme c</name>
        <dbReference type="ChEBI" id="CHEBI:61717"/>
    </ligand>
    <ligandPart>
        <name>Fe</name>
        <dbReference type="ChEBI" id="CHEBI:18248"/>
    </ligandPart>
</feature>
<keyword evidence="5 12" id="KW-0349">Heme</keyword>
<comment type="cofactor">
    <cofactor evidence="12">
        <name>heme c</name>
        <dbReference type="ChEBI" id="CHEBI:61717"/>
    </cofactor>
    <text evidence="12">Binds 1 heme c group covalently per subunit.</text>
</comment>
<feature type="binding site" description="covalent" evidence="12">
    <location>
        <position position="62"/>
    </location>
    <ligand>
        <name>heme c</name>
        <dbReference type="ChEBI" id="CHEBI:61717"/>
    </ligand>
</feature>
<keyword evidence="10 12" id="KW-0472">Membrane</keyword>
<dbReference type="KEGG" id="mpro:BJP34_32175"/>
<dbReference type="Proteomes" id="UP000177870">
    <property type="component" value="Chromosome"/>
</dbReference>
<dbReference type="GO" id="GO:0009055">
    <property type="term" value="F:electron transfer activity"/>
    <property type="evidence" value="ECO:0007669"/>
    <property type="project" value="InterPro"/>
</dbReference>
<keyword evidence="9 12" id="KW-0793">Thylakoid</keyword>
<dbReference type="GO" id="GO:0031676">
    <property type="term" value="C:plasma membrane-derived thylakoid membrane"/>
    <property type="evidence" value="ECO:0007669"/>
    <property type="project" value="UniProtKB-SubCell"/>
</dbReference>
<keyword evidence="11 12" id="KW-0604">Photosystem II</keyword>
<comment type="similarity">
    <text evidence="2 12">Belongs to the cytochrome c family. PsbV subfamily.</text>
</comment>
<name>A0A1D8U0X4_9CYAN</name>
<dbReference type="AlphaFoldDB" id="A0A1D8U0X4"/>
<feature type="binding site" description="axial binding residue" evidence="12">
    <location>
        <position position="66"/>
    </location>
    <ligand>
        <name>heme c</name>
        <dbReference type="ChEBI" id="CHEBI:61717"/>
    </ligand>
    <ligandPart>
        <name>Fe</name>
        <dbReference type="ChEBI" id="CHEBI:18248"/>
    </ligandPart>
</feature>
<dbReference type="RefSeq" id="WP_070395847.1">
    <property type="nucleotide sequence ID" value="NZ_CP017599.1"/>
</dbReference>
<dbReference type="GO" id="GO:0009523">
    <property type="term" value="C:photosystem II"/>
    <property type="evidence" value="ECO:0007669"/>
    <property type="project" value="UniProtKB-KW"/>
</dbReference>
<dbReference type="Gene3D" id="1.10.760.10">
    <property type="entry name" value="Cytochrome c-like domain"/>
    <property type="match status" value="1"/>
</dbReference>
<feature type="binding site" description="covalent" evidence="12">
    <location>
        <position position="65"/>
    </location>
    <ligand>
        <name>heme c</name>
        <dbReference type="ChEBI" id="CHEBI:61717"/>
    </ligand>
</feature>
<dbReference type="NCBIfam" id="TIGR03045">
    <property type="entry name" value="PS_II_C550"/>
    <property type="match status" value="1"/>
</dbReference>
<evidence type="ECO:0000256" key="7">
    <source>
        <dbReference type="ARBA" id="ARBA00022982"/>
    </source>
</evidence>
<evidence type="ECO:0000313" key="14">
    <source>
        <dbReference type="EMBL" id="AOX03473.1"/>
    </source>
</evidence>
<comment type="subunit">
    <text evidence="12">PSII is composed of 1 copy each of membrane proteins PsbA, PsbB, PsbC, PsbD, PsbE, PsbF, PsbH, PsbI, PsbJ, PsbK, PsbL, PsbM, PsbT, PsbX, PsbY, PsbZ, Psb30/Ycf12, peripheral proteins PsbO, CyanoQ (PsbQ), PsbU, PsbV and a large number of cofactors. It forms dimeric complexes.</text>
</comment>
<evidence type="ECO:0000256" key="3">
    <source>
        <dbReference type="ARBA" id="ARBA00022448"/>
    </source>
</evidence>
<evidence type="ECO:0000256" key="4">
    <source>
        <dbReference type="ARBA" id="ARBA00022531"/>
    </source>
</evidence>
<dbReference type="PROSITE" id="PS51007">
    <property type="entry name" value="CYTC"/>
    <property type="match status" value="1"/>
</dbReference>
<feature type="domain" description="Cytochrome c" evidence="13">
    <location>
        <begin position="49"/>
        <end position="148"/>
    </location>
</feature>
<evidence type="ECO:0000256" key="9">
    <source>
        <dbReference type="ARBA" id="ARBA00023078"/>
    </source>
</evidence>
<dbReference type="InterPro" id="IPR009056">
    <property type="entry name" value="Cyt_c-like_dom"/>
</dbReference>